<keyword evidence="5" id="KW-0732">Signal</keyword>
<evidence type="ECO:0000256" key="1">
    <source>
        <dbReference type="ARBA" id="ARBA00022723"/>
    </source>
</evidence>
<evidence type="ECO:0000256" key="5">
    <source>
        <dbReference type="SAM" id="SignalP"/>
    </source>
</evidence>
<dbReference type="Pfam" id="PF14863">
    <property type="entry name" value="Alkyl_sulf_dimr"/>
    <property type="match status" value="1"/>
</dbReference>
<evidence type="ECO:0000256" key="3">
    <source>
        <dbReference type="ARBA" id="ARBA00022833"/>
    </source>
</evidence>
<dbReference type="InterPro" id="IPR036527">
    <property type="entry name" value="SCP2_sterol-bd_dom_sf"/>
</dbReference>
<gene>
    <name evidence="7" type="ORF">RGE70_13850</name>
</gene>
<dbReference type="CDD" id="cd07710">
    <property type="entry name" value="arylsulfatase_Sdsa1-like_MBL-fold"/>
    <property type="match status" value="1"/>
</dbReference>
<dbReference type="InterPro" id="IPR036866">
    <property type="entry name" value="RibonucZ/Hydroxyglut_hydro"/>
</dbReference>
<sequence length="658" mass="72629">MARIFNKMALPIAIAGVLFASGSALATPVTQATSTVGQSLQTSSAAQYQNIDLNARYTSEVLFENESNLFWGKGDRIKVLSKTGESLAYTAESDHVHPTLTKHGRKMDQAVLQVDDNVYLGYGFGLDTPVMIEGDDGIIIVDPGESVQMAESVKQQFRKITDKPVKAIIYSHNHIDHISGVRAWATDEQVESGEIKIIAQEGLTAAVANWSSNLGTLFGHRTSYTGAKHVEEGEHGTVNDGLGPRFMQGDISFIEPNVLIESHGTLDITISGVRMQIVNVPSETKDEVVVYLPEQKILHAAEVLQGENFPNLHSIRGTKFRDPSMWFKGIDTMRKFDTEIMINSHGRPVEGKAAVANVLTAYRDAIQYTHDQTIRFMNKGMTPDELVEVVKLPSHLAEHPWLGEHYGTVAHAVRQIYVGYNGFFEGDPWQLEPMAYEQRAKAFVEIMGGRDNILTTAKAAIKAENFTFAAEILSYPITLNKNDTEARQLKAQAYKAWSADQVNINWRNWGLNAAAELEGKRDFSNMISFASVDVLTALPTKQILDMMTATLIAENTLDVQMALTYNFADTNESFTVEIRNGIAQLHETAVKGADVQINTSRAVLNQILMAGPNAQQVIGNNLQSGDFSFANGSIKEFGQFMGYFDKAMAPKDIMLIVR</sequence>
<proteinExistence type="inferred from homology"/>
<dbReference type="EMBL" id="CP136522">
    <property type="protein sequence ID" value="WOT04397.1"/>
    <property type="molecule type" value="Genomic_DNA"/>
</dbReference>
<keyword evidence="1" id="KW-0479">Metal-binding</keyword>
<dbReference type="Gene3D" id="3.60.15.30">
    <property type="entry name" value="Metallo-beta-lactamase domain"/>
    <property type="match status" value="1"/>
</dbReference>
<dbReference type="SMART" id="SM00849">
    <property type="entry name" value="Lactamase_B"/>
    <property type="match status" value="1"/>
</dbReference>
<accession>A0ABZ0JVU2</accession>
<dbReference type="InterPro" id="IPR052195">
    <property type="entry name" value="Bact_Alkyl/Aryl-Sulfatase"/>
</dbReference>
<organism evidence="7 8">
    <name type="scientific">Shewanella youngdeokensis</name>
    <dbReference type="NCBI Taxonomy" id="2999068"/>
    <lineage>
        <taxon>Bacteria</taxon>
        <taxon>Pseudomonadati</taxon>
        <taxon>Pseudomonadota</taxon>
        <taxon>Gammaproteobacteria</taxon>
        <taxon>Alteromonadales</taxon>
        <taxon>Shewanellaceae</taxon>
        <taxon>Shewanella</taxon>
    </lineage>
</organism>
<evidence type="ECO:0000259" key="6">
    <source>
        <dbReference type="SMART" id="SM00849"/>
    </source>
</evidence>
<reference evidence="7 8" key="1">
    <citation type="submission" date="2023-10" db="EMBL/GenBank/DDBJ databases">
        <title>Complete genome sequence of Shewanella sp. DAU334.</title>
        <authorList>
            <person name="Lee Y.-S."/>
            <person name="Jeong H.-R."/>
            <person name="Hwang E.-J."/>
            <person name="Choi Y.-L."/>
            <person name="Kim G.-D."/>
        </authorList>
    </citation>
    <scope>NUCLEOTIDE SEQUENCE [LARGE SCALE GENOMIC DNA]</scope>
    <source>
        <strain evidence="7 8">DAU334</strain>
    </source>
</reference>
<dbReference type="SUPFAM" id="SSF55718">
    <property type="entry name" value="SCP-like"/>
    <property type="match status" value="1"/>
</dbReference>
<keyword evidence="2" id="KW-0378">Hydrolase</keyword>
<name>A0ABZ0JVU2_9GAMM</name>
<dbReference type="PANTHER" id="PTHR43223">
    <property type="entry name" value="ALKYL/ARYL-SULFATASE"/>
    <property type="match status" value="1"/>
</dbReference>
<dbReference type="Pfam" id="PF00753">
    <property type="entry name" value="Lactamase_B"/>
    <property type="match status" value="1"/>
</dbReference>
<dbReference type="RefSeq" id="WP_310472028.1">
    <property type="nucleotide sequence ID" value="NZ_CP136522.1"/>
</dbReference>
<dbReference type="Pfam" id="PF14864">
    <property type="entry name" value="Alkyl_sulf_C"/>
    <property type="match status" value="1"/>
</dbReference>
<keyword evidence="8" id="KW-1185">Reference proteome</keyword>
<dbReference type="InterPro" id="IPR001279">
    <property type="entry name" value="Metallo-B-lactamas"/>
</dbReference>
<dbReference type="Gene3D" id="3.30.1050.10">
    <property type="entry name" value="SCP2 sterol-binding domain"/>
    <property type="match status" value="1"/>
</dbReference>
<evidence type="ECO:0000313" key="7">
    <source>
        <dbReference type="EMBL" id="WOT04397.1"/>
    </source>
</evidence>
<feature type="domain" description="Metallo-beta-lactamase" evidence="6">
    <location>
        <begin position="126"/>
        <end position="345"/>
    </location>
</feature>
<dbReference type="Gene3D" id="1.25.40.880">
    <property type="entry name" value="Alkyl sulfatase, dimerisation domain"/>
    <property type="match status" value="1"/>
</dbReference>
<protein>
    <submittedName>
        <fullName evidence="7">Alkyl sulfatase dimerization domain-containing protein</fullName>
    </submittedName>
</protein>
<dbReference type="Proteomes" id="UP001529491">
    <property type="component" value="Chromosome"/>
</dbReference>
<dbReference type="InterPro" id="IPR029229">
    <property type="entry name" value="Alkyl_sulf_C"/>
</dbReference>
<evidence type="ECO:0000256" key="4">
    <source>
        <dbReference type="ARBA" id="ARBA00033751"/>
    </source>
</evidence>
<dbReference type="PANTHER" id="PTHR43223:SF1">
    <property type="entry name" value="ALKYL_ARYL-SULFATASE BDS1"/>
    <property type="match status" value="1"/>
</dbReference>
<dbReference type="InterPro" id="IPR029228">
    <property type="entry name" value="Alkyl_sulf_dimr"/>
</dbReference>
<feature type="signal peptide" evidence="5">
    <location>
        <begin position="1"/>
        <end position="26"/>
    </location>
</feature>
<evidence type="ECO:0000313" key="8">
    <source>
        <dbReference type="Proteomes" id="UP001529491"/>
    </source>
</evidence>
<keyword evidence="3" id="KW-0862">Zinc</keyword>
<feature type="chain" id="PRO_5046252158" evidence="5">
    <location>
        <begin position="27"/>
        <end position="658"/>
    </location>
</feature>
<dbReference type="InterPro" id="IPR044097">
    <property type="entry name" value="Bds1/SdsA1_MBL-fold"/>
</dbReference>
<comment type="similarity">
    <text evidence="4">Belongs to the metallo-beta-lactamase superfamily. Type III sulfatase family.</text>
</comment>
<evidence type="ECO:0000256" key="2">
    <source>
        <dbReference type="ARBA" id="ARBA00022801"/>
    </source>
</evidence>
<dbReference type="InterPro" id="IPR038536">
    <property type="entry name" value="Alkyl/aryl-sulf_dimr_sf"/>
</dbReference>
<dbReference type="SUPFAM" id="SSF56281">
    <property type="entry name" value="Metallo-hydrolase/oxidoreductase"/>
    <property type="match status" value="1"/>
</dbReference>